<protein>
    <submittedName>
        <fullName evidence="4">Uncharacterized protein</fullName>
    </submittedName>
</protein>
<name>A0A1F7WYS5_9BACT</name>
<dbReference type="PROSITE" id="PS50005">
    <property type="entry name" value="TPR"/>
    <property type="match status" value="1"/>
</dbReference>
<feature type="signal peptide" evidence="3">
    <location>
        <begin position="1"/>
        <end position="37"/>
    </location>
</feature>
<dbReference type="EMBL" id="MGFH01000047">
    <property type="protein sequence ID" value="OGM07258.1"/>
    <property type="molecule type" value="Genomic_DNA"/>
</dbReference>
<evidence type="ECO:0000256" key="2">
    <source>
        <dbReference type="SAM" id="MobiDB-lite"/>
    </source>
</evidence>
<comment type="caution">
    <text evidence="4">The sequence shown here is derived from an EMBL/GenBank/DDBJ whole genome shotgun (WGS) entry which is preliminary data.</text>
</comment>
<feature type="region of interest" description="Disordered" evidence="2">
    <location>
        <begin position="230"/>
        <end position="343"/>
    </location>
</feature>
<feature type="chain" id="PRO_5009533638" evidence="3">
    <location>
        <begin position="38"/>
        <end position="343"/>
    </location>
</feature>
<evidence type="ECO:0000313" key="5">
    <source>
        <dbReference type="Proteomes" id="UP000178735"/>
    </source>
</evidence>
<evidence type="ECO:0000256" key="3">
    <source>
        <dbReference type="SAM" id="SignalP"/>
    </source>
</evidence>
<feature type="compositionally biased region" description="Basic and acidic residues" evidence="2">
    <location>
        <begin position="177"/>
        <end position="215"/>
    </location>
</feature>
<dbReference type="STRING" id="1817813.A2008_00050"/>
<keyword evidence="1" id="KW-0802">TPR repeat</keyword>
<dbReference type="InterPro" id="IPR011990">
    <property type="entry name" value="TPR-like_helical_dom_sf"/>
</dbReference>
<feature type="compositionally biased region" description="Basic and acidic residues" evidence="2">
    <location>
        <begin position="327"/>
        <end position="343"/>
    </location>
</feature>
<dbReference type="AlphaFoldDB" id="A0A1F7WYS5"/>
<gene>
    <name evidence="4" type="ORF">A2008_00050</name>
</gene>
<dbReference type="Proteomes" id="UP000178735">
    <property type="component" value="Unassembled WGS sequence"/>
</dbReference>
<reference evidence="4 5" key="1">
    <citation type="journal article" date="2016" name="Nat. Commun.">
        <title>Thousands of microbial genomes shed light on interconnected biogeochemical processes in an aquifer system.</title>
        <authorList>
            <person name="Anantharaman K."/>
            <person name="Brown C.T."/>
            <person name="Hug L.A."/>
            <person name="Sharon I."/>
            <person name="Castelle C.J."/>
            <person name="Probst A.J."/>
            <person name="Thomas B.C."/>
            <person name="Singh A."/>
            <person name="Wilkins M.J."/>
            <person name="Karaoz U."/>
            <person name="Brodie E.L."/>
            <person name="Williams K.H."/>
            <person name="Hubbard S.S."/>
            <person name="Banfield J.F."/>
        </authorList>
    </citation>
    <scope>NUCLEOTIDE SEQUENCE [LARGE SCALE GENOMIC DNA]</scope>
</reference>
<accession>A0A1F7WYS5</accession>
<feature type="repeat" description="TPR" evidence="1">
    <location>
        <begin position="113"/>
        <end position="146"/>
    </location>
</feature>
<feature type="compositionally biased region" description="Basic and acidic residues" evidence="2">
    <location>
        <begin position="283"/>
        <end position="310"/>
    </location>
</feature>
<feature type="compositionally biased region" description="Basic and acidic residues" evidence="2">
    <location>
        <begin position="230"/>
        <end position="258"/>
    </location>
</feature>
<evidence type="ECO:0000313" key="4">
    <source>
        <dbReference type="EMBL" id="OGM07258.1"/>
    </source>
</evidence>
<keyword evidence="3" id="KW-0732">Signal</keyword>
<feature type="region of interest" description="Disordered" evidence="2">
    <location>
        <begin position="171"/>
        <end position="215"/>
    </location>
</feature>
<dbReference type="SUPFAM" id="SSF48452">
    <property type="entry name" value="TPR-like"/>
    <property type="match status" value="1"/>
</dbReference>
<evidence type="ECO:0000256" key="1">
    <source>
        <dbReference type="PROSITE-ProRule" id="PRU00339"/>
    </source>
</evidence>
<sequence>MYFKFTGSFAAGRFSFFAMPFAALALCLIFLSAAAYASASEELLYFKKVSETDADKYYDEALHLKKTGNIGQALEKYESAVISKRVILSQDDAGLKNLLVEKYEKLSAAGKEIENYYKLAYLYDLTGNLKKSAKFYSMALELAGTDTIRQHISALLDGVNTDRKYYQKLNAQSARLPEPEEPAKIENADEAKKPDGQSETADKLKESKRTGFNDRIEELDAQIASIEKKLEESQEEERKSKNDWSGRANFKRDWRDTESSDPIVDQSDPYQNTYRRRYRQAKSAREAIEKELETLKEDRKKVEEELKEFEALNDETPSQPAENEPAEENKENDNNEIKDEAKE</sequence>
<dbReference type="InterPro" id="IPR019734">
    <property type="entry name" value="TPR_rpt"/>
</dbReference>
<proteinExistence type="predicted"/>
<organism evidence="4 5">
    <name type="scientific">Candidatus Wallbacteria bacterium GWC2_49_35</name>
    <dbReference type="NCBI Taxonomy" id="1817813"/>
    <lineage>
        <taxon>Bacteria</taxon>
        <taxon>Candidatus Walliibacteriota</taxon>
    </lineage>
</organism>